<dbReference type="STRING" id="1851544.ODI_01790"/>
<organism evidence="1 3">
    <name type="scientific">Orrella dioscoreae</name>
    <dbReference type="NCBI Taxonomy" id="1851544"/>
    <lineage>
        <taxon>Bacteria</taxon>
        <taxon>Pseudomonadati</taxon>
        <taxon>Pseudomonadota</taxon>
        <taxon>Betaproteobacteria</taxon>
        <taxon>Burkholderiales</taxon>
        <taxon>Alcaligenaceae</taxon>
        <taxon>Orrella</taxon>
    </lineage>
</organism>
<proteinExistence type="predicted"/>
<reference evidence="2 3" key="2">
    <citation type="submission" date="2017-08" db="EMBL/GenBank/DDBJ databases">
        <authorList>
            <person name="de Groot N.N."/>
        </authorList>
    </citation>
    <scope>NUCLEOTIDE SEQUENCE [LARGE SCALE GENOMIC DNA]</scope>
    <source>
        <strain evidence="2">Orrdi1</strain>
    </source>
</reference>
<dbReference type="AlphaFoldDB" id="A0A1C3K3B8"/>
<gene>
    <name evidence="1" type="ORF">ODI_01790</name>
    <name evidence="2" type="ORF">ODI_R3021</name>
</gene>
<dbReference type="Pfam" id="PF05926">
    <property type="entry name" value="Phage_GPL"/>
    <property type="match status" value="1"/>
</dbReference>
<dbReference type="EMBL" id="LT907988">
    <property type="protein sequence ID" value="SOE50858.1"/>
    <property type="molecule type" value="Genomic_DNA"/>
</dbReference>
<dbReference type="InterPro" id="IPR009225">
    <property type="entry name" value="Phage_head_completion_GpL"/>
</dbReference>
<protein>
    <submittedName>
        <fullName evidence="1">Phage head completion-stabilization protein</fullName>
    </submittedName>
</protein>
<name>A0A1C3K3B8_9BURK</name>
<evidence type="ECO:0000313" key="2">
    <source>
        <dbReference type="EMBL" id="SOE50858.1"/>
    </source>
</evidence>
<accession>A0A1C3K3B8</accession>
<sequence length="156" mass="17109">MSFIATDPKPAAESVITNDGFWPDVSPTDARAAMRLDTGTVTPGRLRHALVTAMIEVGADVADWVDAQRAKGYTTHALVPSRTAIDGKPMVLHSYLQAVYSYAKASIIERMRDYDVTAAGQRKPEQLEEAPADLRRDALWAISRIKGRSRATVELI</sequence>
<dbReference type="RefSeq" id="WP_067754932.1">
    <property type="nucleotide sequence ID" value="NZ_LT907988.1"/>
</dbReference>
<dbReference type="KEGG" id="odi:ODI_R3021"/>
<dbReference type="EMBL" id="FLRC01000023">
    <property type="protein sequence ID" value="SBT25982.1"/>
    <property type="molecule type" value="Genomic_DNA"/>
</dbReference>
<keyword evidence="3" id="KW-1185">Reference proteome</keyword>
<evidence type="ECO:0000313" key="1">
    <source>
        <dbReference type="EMBL" id="SBT25982.1"/>
    </source>
</evidence>
<dbReference type="Proteomes" id="UP000078558">
    <property type="component" value="Chromosome I"/>
</dbReference>
<reference evidence="1 3" key="1">
    <citation type="submission" date="2016-06" db="EMBL/GenBank/DDBJ databases">
        <authorList>
            <person name="Kjaerup R.B."/>
            <person name="Dalgaard T.S."/>
            <person name="Juul-Madsen H.R."/>
        </authorList>
    </citation>
    <scope>NUCLEOTIDE SEQUENCE [LARGE SCALE GENOMIC DNA]</scope>
    <source>
        <strain evidence="1">Orrdi1</strain>
    </source>
</reference>
<evidence type="ECO:0000313" key="3">
    <source>
        <dbReference type="Proteomes" id="UP000078558"/>
    </source>
</evidence>
<dbReference type="OrthoDB" id="6312934at2"/>